<keyword evidence="2" id="KW-1185">Reference proteome</keyword>
<dbReference type="AlphaFoldDB" id="A0A368T3U1"/>
<dbReference type="OrthoDB" id="3431104at2"/>
<evidence type="ECO:0000313" key="2">
    <source>
        <dbReference type="Proteomes" id="UP000253318"/>
    </source>
</evidence>
<reference evidence="1 2" key="1">
    <citation type="submission" date="2018-04" db="EMBL/GenBank/DDBJ databases">
        <title>Novel actinobacteria from marine sediment.</title>
        <authorList>
            <person name="Ng Z.Y."/>
            <person name="Tan G.Y.A."/>
        </authorList>
    </citation>
    <scope>NUCLEOTIDE SEQUENCE [LARGE SCALE GENOMIC DNA]</scope>
    <source>
        <strain evidence="1 2">TPS81</strain>
    </source>
</reference>
<accession>A0A368T3U1</accession>
<comment type="caution">
    <text evidence="1">The sequence shown here is derived from an EMBL/GenBank/DDBJ whole genome shotgun (WGS) entry which is preliminary data.</text>
</comment>
<evidence type="ECO:0000313" key="1">
    <source>
        <dbReference type="EMBL" id="RCV57569.1"/>
    </source>
</evidence>
<sequence>MDGSDPRAYALPRRPFEAWEERKSVVEQDRTRRGLDLLTQISRTTPQADDDLAELRDVIRTAVALGVGQ</sequence>
<protein>
    <submittedName>
        <fullName evidence="1">Uncharacterized protein</fullName>
    </submittedName>
</protein>
<organism evidence="1 2">
    <name type="scientific">Marinitenerispora sediminis</name>
    <dbReference type="NCBI Taxonomy" id="1931232"/>
    <lineage>
        <taxon>Bacteria</taxon>
        <taxon>Bacillati</taxon>
        <taxon>Actinomycetota</taxon>
        <taxon>Actinomycetes</taxon>
        <taxon>Streptosporangiales</taxon>
        <taxon>Nocardiopsidaceae</taxon>
        <taxon>Marinitenerispora</taxon>
    </lineage>
</organism>
<gene>
    <name evidence="1" type="ORF">DEF24_15010</name>
</gene>
<dbReference type="EMBL" id="QEIN01000110">
    <property type="protein sequence ID" value="RCV57569.1"/>
    <property type="molecule type" value="Genomic_DNA"/>
</dbReference>
<proteinExistence type="predicted"/>
<dbReference type="Proteomes" id="UP000253318">
    <property type="component" value="Unassembled WGS sequence"/>
</dbReference>
<name>A0A368T3U1_9ACTN</name>